<keyword evidence="3" id="KW-0175">Coiled coil</keyword>
<accession>A0AAW1QXM5</accession>
<dbReference type="SUPFAM" id="SSF109604">
    <property type="entry name" value="HD-domain/PDEase-like"/>
    <property type="match status" value="1"/>
</dbReference>
<dbReference type="InterPro" id="IPR002073">
    <property type="entry name" value="PDEase_catalytic_dom"/>
</dbReference>
<feature type="domain" description="PDEase" evidence="5">
    <location>
        <begin position="399"/>
        <end position="504"/>
    </location>
</feature>
<dbReference type="Gene3D" id="1.10.1300.10">
    <property type="entry name" value="3'5'-cyclic nucleotide phosphodiesterase, catalytic domain"/>
    <property type="match status" value="1"/>
</dbReference>
<sequence length="504" mass="55963">MIWFNKAAQDRYGPPITHDQRVVLVEALPRAATEFRVDFMKKIIDTVIVKQEKVDAVIDPKMAFSHIFSNISPDETVVNASNTPFAIFIDGRKTTVCLAQRQSPIQTYLFSHGGNLLCANICAVNKWHLKGNKQPELATTAMKAIFTDHQKSFCLTLQSPGSKGNFKLKWTEYQMWPAMDLAENKPAMLVSTLNVTQQRELEQQVESVKDQLKTYDTLACLACYHQRQNVYLEAAKEKLKADQAKLEAKQAALKARLQQALQLAKAPQTHVDTVTIADKAVHLLDTILEGGSPDFETTLAIRNAMVRSSDLRQPLALRDQLMHKSGLAQDVGQAMVALLQAPTHGMKEPGNSDSKPEGFDGSRKLSRDVSLKLFRYLSEDSLNVAAPADRSELAQSQDTLQEQSGYVDAALVPTVEPLLQEAANSWTFNVSDLETQSNNRSPSTLGFYLLKGSGLMSAFDLPDESVACFLRKIEDGYIDNPYHSSTHAAGVLQMMHMLMQHGLI</sequence>
<keyword evidence="7" id="KW-1185">Reference proteome</keyword>
<dbReference type="GO" id="GO:0004114">
    <property type="term" value="F:3',5'-cyclic-nucleotide phosphodiesterase activity"/>
    <property type="evidence" value="ECO:0007669"/>
    <property type="project" value="InterPro"/>
</dbReference>
<evidence type="ECO:0000256" key="2">
    <source>
        <dbReference type="ARBA" id="ARBA00022801"/>
    </source>
</evidence>
<name>A0AAW1QXM5_9CHLO</name>
<evidence type="ECO:0000259" key="5">
    <source>
        <dbReference type="PROSITE" id="PS51845"/>
    </source>
</evidence>
<evidence type="ECO:0000256" key="3">
    <source>
        <dbReference type="SAM" id="Coils"/>
    </source>
</evidence>
<comment type="caution">
    <text evidence="6">The sequence shown here is derived from an EMBL/GenBank/DDBJ whole genome shotgun (WGS) entry which is preliminary data.</text>
</comment>
<dbReference type="InterPro" id="IPR036971">
    <property type="entry name" value="PDEase_catalytic_dom_sf"/>
</dbReference>
<dbReference type="EMBL" id="JALJOS010000021">
    <property type="protein sequence ID" value="KAK9826259.1"/>
    <property type="molecule type" value="Genomic_DNA"/>
</dbReference>
<evidence type="ECO:0000313" key="6">
    <source>
        <dbReference type="EMBL" id="KAK9826259.1"/>
    </source>
</evidence>
<reference evidence="6 7" key="1">
    <citation type="journal article" date="2024" name="Nat. Commun.">
        <title>Phylogenomics reveals the evolutionary origins of lichenization in chlorophyte algae.</title>
        <authorList>
            <person name="Puginier C."/>
            <person name="Libourel C."/>
            <person name="Otte J."/>
            <person name="Skaloud P."/>
            <person name="Haon M."/>
            <person name="Grisel S."/>
            <person name="Petersen M."/>
            <person name="Berrin J.G."/>
            <person name="Delaux P.M."/>
            <person name="Dal Grande F."/>
            <person name="Keller J."/>
        </authorList>
    </citation>
    <scope>NUCLEOTIDE SEQUENCE [LARGE SCALE GENOMIC DNA]</scope>
    <source>
        <strain evidence="6 7">SAG 2145</strain>
    </source>
</reference>
<evidence type="ECO:0000313" key="7">
    <source>
        <dbReference type="Proteomes" id="UP001438707"/>
    </source>
</evidence>
<keyword evidence="2" id="KW-0378">Hydrolase</keyword>
<feature type="compositionally biased region" description="Basic and acidic residues" evidence="4">
    <location>
        <begin position="354"/>
        <end position="363"/>
    </location>
</feature>
<dbReference type="AlphaFoldDB" id="A0AAW1QXM5"/>
<organism evidence="6 7">
    <name type="scientific">Apatococcus lobatus</name>
    <dbReference type="NCBI Taxonomy" id="904363"/>
    <lineage>
        <taxon>Eukaryota</taxon>
        <taxon>Viridiplantae</taxon>
        <taxon>Chlorophyta</taxon>
        <taxon>core chlorophytes</taxon>
        <taxon>Trebouxiophyceae</taxon>
        <taxon>Chlorellales</taxon>
        <taxon>Chlorellaceae</taxon>
        <taxon>Apatococcus</taxon>
    </lineage>
</organism>
<dbReference type="Proteomes" id="UP001438707">
    <property type="component" value="Unassembled WGS sequence"/>
</dbReference>
<evidence type="ECO:0000256" key="1">
    <source>
        <dbReference type="ARBA" id="ARBA00022723"/>
    </source>
</evidence>
<keyword evidence="1" id="KW-0479">Metal-binding</keyword>
<evidence type="ECO:0000256" key="4">
    <source>
        <dbReference type="SAM" id="MobiDB-lite"/>
    </source>
</evidence>
<dbReference type="GO" id="GO:0046872">
    <property type="term" value="F:metal ion binding"/>
    <property type="evidence" value="ECO:0007669"/>
    <property type="project" value="UniProtKB-KW"/>
</dbReference>
<feature type="region of interest" description="Disordered" evidence="4">
    <location>
        <begin position="343"/>
        <end position="363"/>
    </location>
</feature>
<feature type="coiled-coil region" evidence="3">
    <location>
        <begin position="198"/>
        <end position="263"/>
    </location>
</feature>
<dbReference type="GO" id="GO:0007165">
    <property type="term" value="P:signal transduction"/>
    <property type="evidence" value="ECO:0007669"/>
    <property type="project" value="InterPro"/>
</dbReference>
<gene>
    <name evidence="6" type="ORF">WJX74_003589</name>
</gene>
<proteinExistence type="predicted"/>
<dbReference type="PROSITE" id="PS51845">
    <property type="entry name" value="PDEASE_I_2"/>
    <property type="match status" value="1"/>
</dbReference>
<dbReference type="PANTHER" id="PTHR11347">
    <property type="entry name" value="CYCLIC NUCLEOTIDE PHOSPHODIESTERASE"/>
    <property type="match status" value="1"/>
</dbReference>
<protein>
    <recommendedName>
        <fullName evidence="5">PDEase domain-containing protein</fullName>
    </recommendedName>
</protein>